<keyword evidence="1 5" id="KW-0500">Molybdenum</keyword>
<keyword evidence="8" id="KW-1185">Reference proteome</keyword>
<dbReference type="EC" id="1.8.5.-" evidence="5"/>
<evidence type="ECO:0000256" key="2">
    <source>
        <dbReference type="ARBA" id="ARBA00022723"/>
    </source>
</evidence>
<accession>A0ABY5GWD3</accession>
<comment type="catalytic activity">
    <reaction evidence="5">
        <text>L-methionyl-[protein] + a quinone + H2O = L-methionyl-(R)-S-oxide-[protein] + a quinol</text>
        <dbReference type="Rhea" id="RHEA:51296"/>
        <dbReference type="Rhea" id="RHEA-COMP:12313"/>
        <dbReference type="Rhea" id="RHEA-COMP:12314"/>
        <dbReference type="ChEBI" id="CHEBI:15377"/>
        <dbReference type="ChEBI" id="CHEBI:16044"/>
        <dbReference type="ChEBI" id="CHEBI:24646"/>
        <dbReference type="ChEBI" id="CHEBI:45764"/>
        <dbReference type="ChEBI" id="CHEBI:132124"/>
    </reaction>
</comment>
<gene>
    <name evidence="5 7" type="primary">msrP</name>
    <name evidence="7" type="ORF">KDX31_00435</name>
</gene>
<dbReference type="Gene3D" id="3.90.420.10">
    <property type="entry name" value="Oxidoreductase, molybdopterin-binding domain"/>
    <property type="match status" value="1"/>
</dbReference>
<dbReference type="InterPro" id="IPR036374">
    <property type="entry name" value="OxRdtase_Mopterin-bd_sf"/>
</dbReference>
<feature type="binding site" evidence="5">
    <location>
        <begin position="100"/>
        <end position="101"/>
    </location>
    <ligand>
        <name>Mo-molybdopterin</name>
        <dbReference type="ChEBI" id="CHEBI:71302"/>
    </ligand>
</feature>
<evidence type="ECO:0000313" key="8">
    <source>
        <dbReference type="Proteomes" id="UP001059950"/>
    </source>
</evidence>
<feature type="binding site" evidence="5">
    <location>
        <position position="155"/>
    </location>
    <ligand>
        <name>Mo-molybdopterin</name>
        <dbReference type="ChEBI" id="CHEBI:71302"/>
    </ligand>
    <ligandPart>
        <name>Mo</name>
        <dbReference type="ChEBI" id="CHEBI:28685"/>
    </ligandPart>
</feature>
<evidence type="ECO:0000256" key="5">
    <source>
        <dbReference type="HAMAP-Rule" id="MF_01206"/>
    </source>
</evidence>
<dbReference type="NCBIfam" id="NF003767">
    <property type="entry name" value="PRK05363.1"/>
    <property type="match status" value="1"/>
</dbReference>
<proteinExistence type="inferred from homology"/>
<dbReference type="Pfam" id="PF00174">
    <property type="entry name" value="Oxidored_molyb"/>
    <property type="match status" value="1"/>
</dbReference>
<evidence type="ECO:0000256" key="3">
    <source>
        <dbReference type="ARBA" id="ARBA00022729"/>
    </source>
</evidence>
<feature type="binding site" evidence="5">
    <location>
        <position position="97"/>
    </location>
    <ligand>
        <name>Mo-molybdopterin</name>
        <dbReference type="ChEBI" id="CHEBI:71302"/>
    </ligand>
</feature>
<dbReference type="GO" id="GO:0016491">
    <property type="term" value="F:oxidoreductase activity"/>
    <property type="evidence" value="ECO:0007669"/>
    <property type="project" value="UniProtKB-KW"/>
</dbReference>
<feature type="binding site" evidence="5">
    <location>
        <begin position="256"/>
        <end position="258"/>
    </location>
    <ligand>
        <name>Mo-molybdopterin</name>
        <dbReference type="ChEBI" id="CHEBI:71302"/>
    </ligand>
</feature>
<comment type="cofactor">
    <cofactor evidence="5">
        <name>Mo-molybdopterin</name>
        <dbReference type="ChEBI" id="CHEBI:71302"/>
    </cofactor>
    <text evidence="5">Binds 1 Mo-molybdopterin (Mo-MPT) cofactor per subunit.</text>
</comment>
<name>A0ABY5GWD3_9GAMM</name>
<evidence type="ECO:0000259" key="6">
    <source>
        <dbReference type="Pfam" id="PF00174"/>
    </source>
</evidence>
<feature type="binding site" evidence="5">
    <location>
        <position position="190"/>
    </location>
    <ligand>
        <name>Mo-molybdopterin</name>
        <dbReference type="ChEBI" id="CHEBI:71302"/>
    </ligand>
</feature>
<reference evidence="7" key="1">
    <citation type="submission" date="2021-04" db="EMBL/GenBank/DDBJ databases">
        <title>Oceanospirillales bacteria with DddD are important DMSP degraders in coastal seawater.</title>
        <authorList>
            <person name="Liu J."/>
        </authorList>
    </citation>
    <scope>NUCLEOTIDE SEQUENCE</scope>
    <source>
        <strain evidence="7">GY6</strain>
    </source>
</reference>
<protein>
    <recommendedName>
        <fullName evidence="5">Protein-methionine-sulfoxide reductase catalytic subunit MsrP</fullName>
        <ecNumber evidence="5">1.8.5.-</ecNumber>
    </recommendedName>
</protein>
<dbReference type="SUPFAM" id="SSF56524">
    <property type="entry name" value="Oxidoreductase molybdopterin-binding domain"/>
    <property type="match status" value="1"/>
</dbReference>
<dbReference type="EMBL" id="CP073344">
    <property type="protein sequence ID" value="UTW03557.1"/>
    <property type="molecule type" value="Genomic_DNA"/>
</dbReference>
<dbReference type="PANTHER" id="PTHR43032">
    <property type="entry name" value="PROTEIN-METHIONINE-SULFOXIDE REDUCTASE"/>
    <property type="match status" value="1"/>
</dbReference>
<dbReference type="InterPro" id="IPR000572">
    <property type="entry name" value="OxRdtase_Mopterin-bd_dom"/>
</dbReference>
<keyword evidence="2 5" id="KW-0479">Metal-binding</keyword>
<dbReference type="Proteomes" id="UP001059950">
    <property type="component" value="Chromosome"/>
</dbReference>
<feature type="domain" description="Oxidoreductase molybdopterin-binding" evidence="6">
    <location>
        <begin position="116"/>
        <end position="274"/>
    </location>
</feature>
<organism evidence="7 8">
    <name type="scientific">Amphritea atlantica</name>
    <dbReference type="NCBI Taxonomy" id="355243"/>
    <lineage>
        <taxon>Bacteria</taxon>
        <taxon>Pseudomonadati</taxon>
        <taxon>Pseudomonadota</taxon>
        <taxon>Gammaproteobacteria</taxon>
        <taxon>Oceanospirillales</taxon>
        <taxon>Oceanospirillaceae</taxon>
        <taxon>Amphritea</taxon>
    </lineage>
</organism>
<keyword evidence="4 5" id="KW-0560">Oxidoreductase</keyword>
<comment type="catalytic activity">
    <reaction evidence="5">
        <text>L-methionyl-[protein] + a quinone + H2O = L-methionyl-(S)-S-oxide-[protein] + a quinol</text>
        <dbReference type="Rhea" id="RHEA:51292"/>
        <dbReference type="Rhea" id="RHEA-COMP:12313"/>
        <dbReference type="Rhea" id="RHEA-COMP:12315"/>
        <dbReference type="ChEBI" id="CHEBI:15377"/>
        <dbReference type="ChEBI" id="CHEBI:16044"/>
        <dbReference type="ChEBI" id="CHEBI:24646"/>
        <dbReference type="ChEBI" id="CHEBI:44120"/>
        <dbReference type="ChEBI" id="CHEBI:132124"/>
    </reaction>
</comment>
<dbReference type="InterPro" id="IPR022867">
    <property type="entry name" value="MsrP"/>
</dbReference>
<comment type="function">
    <text evidence="5">Part of the MsrPQ system that repairs oxidized periplasmic proteins containing methionine sulfoxide residues (Met-O), using respiratory chain electrons. Thus protects these proteins from oxidative-stress damage caused by reactive species of oxygen and chlorine generated by the host defense mechanisms. MsrPQ is essential for the maintenance of envelope integrity under bleach stress, rescuing a wide series of structurally unrelated periplasmic proteins from methionine oxidation. The catalytic subunit MsrP is non-stereospecific, being able to reduce both (R-) and (S-) diastereoisomers of methionine sulfoxide.</text>
</comment>
<keyword evidence="3 5" id="KW-0732">Signal</keyword>
<dbReference type="HAMAP" id="MF_01206">
    <property type="entry name" value="MsrP"/>
    <property type="match status" value="1"/>
</dbReference>
<sequence>MDRYSRGKTHPIKSSEITPESVYRERRRFMQAALSVAAIPMVGLPSLADAADYDIPADLPRYKGPQWLQPKLADALRNSALSTRETLAPYYHAITHNNFYEFGTDKRDPVRYAQKFKTDPWKVEISGEVARPGNYDLEDILAPHALEDRVYRLRCVEAWSMVIPWLGFPLADLIKRFEPTTKAKYVQFTTILDKEQMSEQRSSFGTIDWPYVEGLRMDEAMNPLTLMAVGMYGNALPPQNGAPLRLVVPWKYGFKSIKSIVRIHFSETMPETSWNITAPDEYGFYANVNPEVDHPRWTQATERRLPSGLLTPNIIDTLPFNGYADQVAHLYKGMDLTKWF</sequence>
<evidence type="ECO:0000256" key="1">
    <source>
        <dbReference type="ARBA" id="ARBA00022505"/>
    </source>
</evidence>
<evidence type="ECO:0000256" key="4">
    <source>
        <dbReference type="ARBA" id="ARBA00023002"/>
    </source>
</evidence>
<dbReference type="PANTHER" id="PTHR43032:SF3">
    <property type="entry name" value="PROTEIN-METHIONINE-SULFOXIDE REDUCTASE CATALYTIC SUBUNIT MSRP"/>
    <property type="match status" value="1"/>
</dbReference>
<evidence type="ECO:0000313" key="7">
    <source>
        <dbReference type="EMBL" id="UTW03557.1"/>
    </source>
</evidence>
<comment type="similarity">
    <text evidence="5">Belongs to the MsrP family.</text>
</comment>
<feature type="binding site" evidence="5">
    <location>
        <position position="240"/>
    </location>
    <ligand>
        <name>Mo-molybdopterin</name>
        <dbReference type="ChEBI" id="CHEBI:71302"/>
    </ligand>
</feature>
<comment type="subunit">
    <text evidence="5">Heterodimer of a catalytic subunit (MsrP) and a heme-binding subunit (MsrQ).</text>
</comment>
<feature type="binding site" evidence="5">
    <location>
        <position position="245"/>
    </location>
    <ligand>
        <name>Mo-molybdopterin</name>
        <dbReference type="ChEBI" id="CHEBI:71302"/>
    </ligand>
</feature>